<proteinExistence type="predicted"/>
<name>A0ABT8HYY7_9BACL</name>
<gene>
    <name evidence="1" type="ORF">QYB97_15975</name>
</gene>
<reference evidence="1" key="1">
    <citation type="submission" date="2023-07" db="EMBL/GenBank/DDBJ databases">
        <title>Fictibacillus sp. isolated from freshwater pond.</title>
        <authorList>
            <person name="Kirdat K."/>
            <person name="Bhat A."/>
            <person name="Mourya A."/>
            <person name="Yadav A."/>
        </authorList>
    </citation>
    <scope>NUCLEOTIDE SEQUENCE</scope>
    <source>
        <strain evidence="1">NE201</strain>
    </source>
</reference>
<dbReference type="EMBL" id="JAUHTR010000008">
    <property type="protein sequence ID" value="MDN4525984.1"/>
    <property type="molecule type" value="Genomic_DNA"/>
</dbReference>
<dbReference type="Proteomes" id="UP001172721">
    <property type="component" value="Unassembled WGS sequence"/>
</dbReference>
<protein>
    <recommendedName>
        <fullName evidence="3">DUF2197 domain-containing protein</fullName>
    </recommendedName>
</protein>
<comment type="caution">
    <text evidence="1">The sequence shown here is derived from an EMBL/GenBank/DDBJ whole genome shotgun (WGS) entry which is preliminary data.</text>
</comment>
<keyword evidence="2" id="KW-1185">Reference proteome</keyword>
<organism evidence="1 2">
    <name type="scientific">Fictibacillus fluitans</name>
    <dbReference type="NCBI Taxonomy" id="3058422"/>
    <lineage>
        <taxon>Bacteria</taxon>
        <taxon>Bacillati</taxon>
        <taxon>Bacillota</taxon>
        <taxon>Bacilli</taxon>
        <taxon>Bacillales</taxon>
        <taxon>Fictibacillaceae</taxon>
        <taxon>Fictibacillus</taxon>
    </lineage>
</organism>
<dbReference type="RefSeq" id="WP_301167001.1">
    <property type="nucleotide sequence ID" value="NZ_JAUHTR010000008.1"/>
</dbReference>
<evidence type="ECO:0000313" key="2">
    <source>
        <dbReference type="Proteomes" id="UP001172721"/>
    </source>
</evidence>
<evidence type="ECO:0000313" key="1">
    <source>
        <dbReference type="EMBL" id="MDN4525984.1"/>
    </source>
</evidence>
<sequence>MSKCDKSSFCMTCSRSKFEVKVLTPVHGKETLIGYFCEDHYDEAEVQHKEKERQQDGKKRIRFQL</sequence>
<accession>A0ABT8HYY7</accession>
<evidence type="ECO:0008006" key="3">
    <source>
        <dbReference type="Google" id="ProtNLM"/>
    </source>
</evidence>